<comment type="caution">
    <text evidence="1">The sequence shown here is derived from an EMBL/GenBank/DDBJ whole genome shotgun (WGS) entry which is preliminary data.</text>
</comment>
<accession>A0ABS2FNS5</accession>
<dbReference type="Proteomes" id="UP000775500">
    <property type="component" value="Unassembled WGS sequence"/>
</dbReference>
<name>A0ABS2FNS5_9FIRM</name>
<organism evidence="1 2">
    <name type="scientific">Faecalicoccus acidiformans</name>
    <dbReference type="NCBI Taxonomy" id="915173"/>
    <lineage>
        <taxon>Bacteria</taxon>
        <taxon>Bacillati</taxon>
        <taxon>Bacillota</taxon>
        <taxon>Erysipelotrichia</taxon>
        <taxon>Erysipelotrichales</taxon>
        <taxon>Erysipelotrichaceae</taxon>
        <taxon>Faecalicoccus</taxon>
    </lineage>
</organism>
<dbReference type="RefSeq" id="WP_204685125.1">
    <property type="nucleotide sequence ID" value="NZ_JACJLU010000002.1"/>
</dbReference>
<reference evidence="1 2" key="1">
    <citation type="journal article" date="2021" name="Sci. Rep.">
        <title>The distribution of antibiotic resistance genes in chicken gut microbiota commensals.</title>
        <authorList>
            <person name="Juricova H."/>
            <person name="Matiasovicova J."/>
            <person name="Kubasova T."/>
            <person name="Cejkova D."/>
            <person name="Rychlik I."/>
        </authorList>
    </citation>
    <scope>NUCLEOTIDE SEQUENCE [LARGE SCALE GENOMIC DNA]</scope>
    <source>
        <strain evidence="1 2">An423</strain>
    </source>
</reference>
<evidence type="ECO:0008006" key="3">
    <source>
        <dbReference type="Google" id="ProtNLM"/>
    </source>
</evidence>
<dbReference type="EMBL" id="JACJLU010000002">
    <property type="protein sequence ID" value="MBM6831095.1"/>
    <property type="molecule type" value="Genomic_DNA"/>
</dbReference>
<evidence type="ECO:0000313" key="1">
    <source>
        <dbReference type="EMBL" id="MBM6831095.1"/>
    </source>
</evidence>
<keyword evidence="2" id="KW-1185">Reference proteome</keyword>
<evidence type="ECO:0000313" key="2">
    <source>
        <dbReference type="Proteomes" id="UP000775500"/>
    </source>
</evidence>
<sequence length="106" mass="12444">MNRYVIYRCPEGCDCHQKLKEHELIGATIAETLEEALPEIYEQVRLDILTFQPEEYSQGVVDFELFDTEEHSRKYQYSFEAIFTPENIMHAPSNGFVYALQEISMD</sequence>
<protein>
    <recommendedName>
        <fullName evidence="3">DUF4809 family protein</fullName>
    </recommendedName>
</protein>
<proteinExistence type="predicted"/>
<gene>
    <name evidence="1" type="ORF">H5982_03090</name>
</gene>